<organism evidence="1 2">
    <name type="scientific">Pelosinus fermentans JBW45</name>
    <dbReference type="NCBI Taxonomy" id="1192197"/>
    <lineage>
        <taxon>Bacteria</taxon>
        <taxon>Bacillati</taxon>
        <taxon>Bacillota</taxon>
        <taxon>Negativicutes</taxon>
        <taxon>Selenomonadales</taxon>
        <taxon>Sporomusaceae</taxon>
        <taxon>Pelosinus</taxon>
    </lineage>
</organism>
<gene>
    <name evidence="1" type="ORF">JBW_04135</name>
</gene>
<proteinExistence type="predicted"/>
<name>I9DM46_9FIRM</name>
<reference evidence="1 2" key="1">
    <citation type="journal article" date="2015" name="Genome Announc.">
        <title>Complete Genome Sequence of Pelosinus fermentans JBW45, a Member of a Remarkably Competitive Group of Negativicutes in the Firmicutes Phylum.</title>
        <authorList>
            <person name="De Leon K.B."/>
            <person name="Utturkar S.M."/>
            <person name="Camilleri L.B."/>
            <person name="Elias D.A."/>
            <person name="Arkin A.P."/>
            <person name="Fields M.W."/>
            <person name="Brown S.D."/>
            <person name="Wall J.D."/>
        </authorList>
    </citation>
    <scope>NUCLEOTIDE SEQUENCE [LARGE SCALE GENOMIC DNA]</scope>
    <source>
        <strain evidence="1 2">JBW45</strain>
    </source>
</reference>
<accession>I9DM46</accession>
<dbReference type="AlphaFoldDB" id="I9DM46"/>
<reference evidence="2" key="2">
    <citation type="submission" date="2015-02" db="EMBL/GenBank/DDBJ databases">
        <title>Complete Genome Sequence of Pelosinus fermentans JBW45.</title>
        <authorList>
            <person name="De Leon K.B."/>
            <person name="Utturkar S.M."/>
            <person name="Camilleri L.B."/>
            <person name="Arkin A.P."/>
            <person name="Fields M.W."/>
            <person name="Brown S.D."/>
            <person name="Wall J.D."/>
        </authorList>
    </citation>
    <scope>NUCLEOTIDE SEQUENCE [LARGE SCALE GENOMIC DNA]</scope>
    <source>
        <strain evidence="2">JBW45</strain>
    </source>
</reference>
<evidence type="ECO:0000313" key="2">
    <source>
        <dbReference type="Proteomes" id="UP000005361"/>
    </source>
</evidence>
<dbReference type="HOGENOM" id="CLU_3346995_0_0_9"/>
<protein>
    <submittedName>
        <fullName evidence="1">Uncharacterized protein</fullName>
    </submittedName>
</protein>
<dbReference type="Proteomes" id="UP000005361">
    <property type="component" value="Chromosome"/>
</dbReference>
<dbReference type="EMBL" id="CP010978">
    <property type="protein sequence ID" value="AJQ29468.1"/>
    <property type="molecule type" value="Genomic_DNA"/>
</dbReference>
<sequence length="37" mass="4299">MDSETTNQDGVLEIERRSLNEATIQSYKFKNVGIYTF</sequence>
<evidence type="ECO:0000313" key="1">
    <source>
        <dbReference type="EMBL" id="AJQ29468.1"/>
    </source>
</evidence>
<dbReference type="STRING" id="1192197.JBW_04135"/>
<dbReference type="KEGG" id="pft:JBW_04135"/>